<accession>B1Z2E9</accession>
<dbReference type="AlphaFoldDB" id="B1Z2E9"/>
<dbReference type="HOGENOM" id="CLU_3325396_0_0_4"/>
<reference evidence="2" key="1">
    <citation type="submission" date="2008-04" db="EMBL/GenBank/DDBJ databases">
        <title>Complete sequence of chromosome 2 of Burkholderia ambifaria MC40-6.</title>
        <authorList>
            <person name="Copeland A."/>
            <person name="Lucas S."/>
            <person name="Lapidus A."/>
            <person name="Glavina del Rio T."/>
            <person name="Dalin E."/>
            <person name="Tice H."/>
            <person name="Pitluck S."/>
            <person name="Chain P."/>
            <person name="Malfatti S."/>
            <person name="Shin M."/>
            <person name="Vergez L."/>
            <person name="Lang D."/>
            <person name="Schmutz J."/>
            <person name="Larimer F."/>
            <person name="Land M."/>
            <person name="Hauser L."/>
            <person name="Kyrpides N."/>
            <person name="Lykidis A."/>
            <person name="Ramette A."/>
            <person name="Konstantinidis K."/>
            <person name="Tiedje J."/>
            <person name="Richardson P."/>
        </authorList>
    </citation>
    <scope>NUCLEOTIDE SEQUENCE [LARGE SCALE GENOMIC DNA]</scope>
    <source>
        <strain evidence="2">MC40-6</strain>
    </source>
</reference>
<dbReference type="Proteomes" id="UP000001680">
    <property type="component" value="Chromosome 2"/>
</dbReference>
<evidence type="ECO:0000313" key="2">
    <source>
        <dbReference type="Proteomes" id="UP000001680"/>
    </source>
</evidence>
<sequence length="38" mass="4728">MQLSFYLVTTGRTIFKIGIGFFRKFNWYTDVWIRTYTR</sequence>
<gene>
    <name evidence="1" type="ordered locus">BamMC406_5467</name>
</gene>
<proteinExistence type="predicted"/>
<dbReference type="KEGG" id="bac:BamMC406_5467"/>
<dbReference type="EMBL" id="CP001026">
    <property type="protein sequence ID" value="ACB67911.1"/>
    <property type="molecule type" value="Genomic_DNA"/>
</dbReference>
<organism evidence="1 2">
    <name type="scientific">Burkholderia ambifaria (strain MC40-6)</name>
    <dbReference type="NCBI Taxonomy" id="398577"/>
    <lineage>
        <taxon>Bacteria</taxon>
        <taxon>Pseudomonadati</taxon>
        <taxon>Pseudomonadota</taxon>
        <taxon>Betaproteobacteria</taxon>
        <taxon>Burkholderiales</taxon>
        <taxon>Burkholderiaceae</taxon>
        <taxon>Burkholderia</taxon>
        <taxon>Burkholderia cepacia complex</taxon>
    </lineage>
</organism>
<evidence type="ECO:0000313" key="1">
    <source>
        <dbReference type="EMBL" id="ACB67911.1"/>
    </source>
</evidence>
<name>B1Z2E9_BURA4</name>
<protein>
    <submittedName>
        <fullName evidence="1">Uncharacterized protein</fullName>
    </submittedName>
</protein>